<dbReference type="PANTHER" id="PTHR30486">
    <property type="entry name" value="TWITCHING MOTILITY PROTEIN PILT"/>
    <property type="match status" value="1"/>
</dbReference>
<protein>
    <submittedName>
        <fullName evidence="3">TadA family conjugal transfer-associated ATPase</fullName>
    </submittedName>
</protein>
<evidence type="ECO:0000259" key="2">
    <source>
        <dbReference type="Pfam" id="PF00437"/>
    </source>
</evidence>
<feature type="domain" description="Bacterial type II secretion system protein E" evidence="2">
    <location>
        <begin position="26"/>
        <end position="272"/>
    </location>
</feature>
<dbReference type="GO" id="GO:0016887">
    <property type="term" value="F:ATP hydrolysis activity"/>
    <property type="evidence" value="ECO:0007669"/>
    <property type="project" value="InterPro"/>
</dbReference>
<dbReference type="AlphaFoldDB" id="A0A7C8BP44"/>
<dbReference type="OrthoDB" id="9810761at2"/>
<dbReference type="RefSeq" id="WP_158035242.1">
    <property type="nucleotide sequence ID" value="NZ_BAAAZV010000007.1"/>
</dbReference>
<organism evidence="3 4">
    <name type="scientific">Pseudoclavibacter caeni</name>
    <dbReference type="NCBI Taxonomy" id="908846"/>
    <lineage>
        <taxon>Bacteria</taxon>
        <taxon>Bacillati</taxon>
        <taxon>Actinomycetota</taxon>
        <taxon>Actinomycetes</taxon>
        <taxon>Micrococcales</taxon>
        <taxon>Microbacteriaceae</taxon>
        <taxon>Pseudoclavibacter</taxon>
    </lineage>
</organism>
<accession>A0A7C8BP44</accession>
<dbReference type="Pfam" id="PF00437">
    <property type="entry name" value="T2SSE"/>
    <property type="match status" value="1"/>
</dbReference>
<comment type="similarity">
    <text evidence="1">Belongs to the GSP E family.</text>
</comment>
<dbReference type="InterPro" id="IPR050921">
    <property type="entry name" value="T4SS_GSP_E_ATPase"/>
</dbReference>
<comment type="caution">
    <text evidence="3">The sequence shown here is derived from an EMBL/GenBank/DDBJ whole genome shotgun (WGS) entry which is preliminary data.</text>
</comment>
<dbReference type="InterPro" id="IPR022399">
    <property type="entry name" value="TadA-like_ATPase"/>
</dbReference>
<dbReference type="SUPFAM" id="SSF52540">
    <property type="entry name" value="P-loop containing nucleoside triphosphate hydrolases"/>
    <property type="match status" value="1"/>
</dbReference>
<dbReference type="PANTHER" id="PTHR30486:SF6">
    <property type="entry name" value="TYPE IV PILUS RETRACTATION ATPASE PILT"/>
    <property type="match status" value="1"/>
</dbReference>
<dbReference type="Gene3D" id="3.40.50.300">
    <property type="entry name" value="P-loop containing nucleotide triphosphate hydrolases"/>
    <property type="match status" value="1"/>
</dbReference>
<sequence>MSDAERRHGTAGAGGVLGLLGPLRTLVELPDVTDVLVTGPGRVWIDRGRGMERVPLGLGGPDRLRALATALIAAGGRHLDDATPFADVRLGSLRVHAVLPPIAVGDVQLSIRVPRAGLHGLDALAAAGMIDPTQRALLERLVADSASLLISGGTAAGKTTLLRALLERVPADERIVCVEDVAELAVRHPHVVQLEARQANADGRGEVGLEALLRQSLRMRPDRIVVGECRGPELMLLLAALNTGHRGGAGTLHANSIEDVPARLEAMALLAGVGERALARQAASAFDALLHVTRHGGRRRLEAVGRLEVGVDGRLHARRLGAGSRP</sequence>
<evidence type="ECO:0000256" key="1">
    <source>
        <dbReference type="ARBA" id="ARBA00006611"/>
    </source>
</evidence>
<proteinExistence type="inferred from homology"/>
<evidence type="ECO:0000313" key="3">
    <source>
        <dbReference type="EMBL" id="KAB1633463.1"/>
    </source>
</evidence>
<dbReference type="NCBIfam" id="TIGR03819">
    <property type="entry name" value="heli_sec_ATPase"/>
    <property type="match status" value="1"/>
</dbReference>
<name>A0A7C8BP44_9MICO</name>
<keyword evidence="4" id="KW-1185">Reference proteome</keyword>
<reference evidence="3 4" key="1">
    <citation type="submission" date="2019-09" db="EMBL/GenBank/DDBJ databases">
        <title>Phylogeny of genus Pseudoclavibacter and closely related genus.</title>
        <authorList>
            <person name="Li Y."/>
        </authorList>
    </citation>
    <scope>NUCLEOTIDE SEQUENCE [LARGE SCALE GENOMIC DNA]</scope>
    <source>
        <strain evidence="3 4">JCM 16921</strain>
    </source>
</reference>
<gene>
    <name evidence="3" type="ORF">F8O02_00520</name>
</gene>
<dbReference type="Proteomes" id="UP000481339">
    <property type="component" value="Unassembled WGS sequence"/>
</dbReference>
<dbReference type="InterPro" id="IPR027417">
    <property type="entry name" value="P-loop_NTPase"/>
</dbReference>
<evidence type="ECO:0000313" key="4">
    <source>
        <dbReference type="Proteomes" id="UP000481339"/>
    </source>
</evidence>
<dbReference type="CDD" id="cd01130">
    <property type="entry name" value="VirB11-like_ATPase"/>
    <property type="match status" value="1"/>
</dbReference>
<dbReference type="EMBL" id="WBKA01000001">
    <property type="protein sequence ID" value="KAB1633463.1"/>
    <property type="molecule type" value="Genomic_DNA"/>
</dbReference>
<dbReference type="Gene3D" id="3.30.450.90">
    <property type="match status" value="1"/>
</dbReference>
<dbReference type="InterPro" id="IPR001482">
    <property type="entry name" value="T2SS/T4SS_dom"/>
</dbReference>